<evidence type="ECO:0000313" key="1">
    <source>
        <dbReference type="EMBL" id="AFM01449.1"/>
    </source>
</evidence>
<sequence length="218" mass="25489">MNYDKIVTDFTQTWYEELFRRLRCVGYDIRIINDNYTYANIYWEDALVCQIDNNNDLKGDWSSKAVKIIAEETAEYVLMYKMSPPIKSSNSGKQLRGYRKLLAYNDQVLAARLTPGEGYQFATGYRSLTLNYYVLDKRFSDYSKACEDFALRARLIDHEKLFNESELKVIRSGLTRLITISPPQVTFEELKDIGNVLNKISFILVPRVQTRELEELEL</sequence>
<keyword evidence="2" id="KW-1185">Reference proteome</keyword>
<dbReference type="HOGENOM" id="CLU_1265241_0_0_9"/>
<evidence type="ECO:0000313" key="2">
    <source>
        <dbReference type="Proteomes" id="UP000006053"/>
    </source>
</evidence>
<protein>
    <submittedName>
        <fullName evidence="1">Uncharacterized protein</fullName>
    </submittedName>
</protein>
<reference evidence="2" key="1">
    <citation type="submission" date="2012-06" db="EMBL/GenBank/DDBJ databases">
        <title>Complete sequence of Desulfitobacterium dehalogenans ATCC 51507.</title>
        <authorList>
            <person name="Lucas S."/>
            <person name="Han J."/>
            <person name="Lapidus A."/>
            <person name="Cheng J.-F."/>
            <person name="Goodwin L."/>
            <person name="Pitluck S."/>
            <person name="Peters L."/>
            <person name="Ovchinnikova G."/>
            <person name="Teshima H."/>
            <person name="Detter J.C."/>
            <person name="Han C."/>
            <person name="Tapia R."/>
            <person name="Land M."/>
            <person name="Hauser L."/>
            <person name="Kyrpides N."/>
            <person name="Ivanova N."/>
            <person name="Pagani I."/>
            <person name="Kruse T."/>
            <person name="de Vos W.M."/>
            <person name="Smidt H."/>
            <person name="Woyke T."/>
        </authorList>
    </citation>
    <scope>NUCLEOTIDE SEQUENCE [LARGE SCALE GENOMIC DNA]</scope>
    <source>
        <strain evidence="2">ATCC 51507 / DSM 9161 / JW/IU-DC1</strain>
    </source>
</reference>
<dbReference type="OrthoDB" id="2079759at2"/>
<dbReference type="EMBL" id="CP003348">
    <property type="protein sequence ID" value="AFM01449.1"/>
    <property type="molecule type" value="Genomic_DNA"/>
</dbReference>
<name>I4ABW4_DESDJ</name>
<dbReference type="eggNOG" id="ENOG502ZC94">
    <property type="taxonomic scope" value="Bacteria"/>
</dbReference>
<dbReference type="STRING" id="756499.Desde_3158"/>
<organism evidence="1 2">
    <name type="scientific">Desulfitobacterium dehalogenans (strain ATCC 51507 / DSM 9161 / JW/IU-DC1)</name>
    <dbReference type="NCBI Taxonomy" id="756499"/>
    <lineage>
        <taxon>Bacteria</taxon>
        <taxon>Bacillati</taxon>
        <taxon>Bacillota</taxon>
        <taxon>Clostridia</taxon>
        <taxon>Eubacteriales</taxon>
        <taxon>Desulfitobacteriaceae</taxon>
        <taxon>Desulfitobacterium</taxon>
    </lineage>
</organism>
<dbReference type="Proteomes" id="UP000006053">
    <property type="component" value="Chromosome"/>
</dbReference>
<proteinExistence type="predicted"/>
<dbReference type="RefSeq" id="WP_014794929.1">
    <property type="nucleotide sequence ID" value="NC_018017.1"/>
</dbReference>
<reference evidence="1 2" key="2">
    <citation type="journal article" date="2015" name="J. Bacteriol.">
        <title>Genomic, proteomic, and biochemical analysis of the organohalide respiratory pathway in Desulfitobacterium dehalogenans.</title>
        <authorList>
            <person name="Kruse T."/>
            <person name="van de Pas B.A."/>
            <person name="Atteia A."/>
            <person name="Krab K."/>
            <person name="Hagen W.R."/>
            <person name="Goodwin L."/>
            <person name="Chain P."/>
            <person name="Boeren S."/>
            <person name="Maphosa F."/>
            <person name="Schraa G."/>
            <person name="de Vos W.M."/>
            <person name="van der Oost J."/>
            <person name="Smidt H."/>
            <person name="Stams A.J."/>
        </authorList>
    </citation>
    <scope>NUCLEOTIDE SEQUENCE [LARGE SCALE GENOMIC DNA]</scope>
    <source>
        <strain evidence="2">ATCC 51507 / DSM 9161 / JW/IU-DC1</strain>
    </source>
</reference>
<dbReference type="AlphaFoldDB" id="I4ABW4"/>
<gene>
    <name evidence="1" type="ordered locus">Desde_3158</name>
</gene>
<dbReference type="KEGG" id="ddh:Desde_3158"/>
<accession>I4ABW4</accession>